<protein>
    <recommendedName>
        <fullName evidence="5">Sel1 repeat family protein</fullName>
    </recommendedName>
</protein>
<evidence type="ECO:0000256" key="1">
    <source>
        <dbReference type="SAM" id="MobiDB-lite"/>
    </source>
</evidence>
<sequence>MKRKVVVVASVMVVALSGTTGLSLIRQNSTPLPNTADEVSKASDPAARSDQEASRTPGLMNQRTRPSAKAGGEHPADASATTTYELVETNLRCQIDREASATTGHVRSTTDELCKDLWLEPLSREEVFTAITHAAEHGNIRAQLDYALYASRIFEDEHNSLDPDLIRDYKQNTVRFLESAGAAGESNAYVRLSDIYKNGTLASKDPVMAYAYAEAYFRTGSSRYGASFLNNAAAGLDGAQLRRGKELANHLLNKRSASP</sequence>
<evidence type="ECO:0000313" key="3">
    <source>
        <dbReference type="EMBL" id="KAB7632744.1"/>
    </source>
</evidence>
<gene>
    <name evidence="3" type="ORF">F9K92_02565</name>
</gene>
<evidence type="ECO:0000313" key="4">
    <source>
        <dbReference type="Proteomes" id="UP000449004"/>
    </source>
</evidence>
<dbReference type="Proteomes" id="UP000449004">
    <property type="component" value="Unassembled WGS sequence"/>
</dbReference>
<dbReference type="Gene3D" id="1.25.40.10">
    <property type="entry name" value="Tetratricopeptide repeat domain"/>
    <property type="match status" value="1"/>
</dbReference>
<dbReference type="RefSeq" id="WP_152151063.1">
    <property type="nucleotide sequence ID" value="NZ_WELC01000002.1"/>
</dbReference>
<accession>A0A7V7YKA6</accession>
<organism evidence="3 4">
    <name type="scientific">Stenotrophomonas rhizophila</name>
    <dbReference type="NCBI Taxonomy" id="216778"/>
    <lineage>
        <taxon>Bacteria</taxon>
        <taxon>Pseudomonadati</taxon>
        <taxon>Pseudomonadota</taxon>
        <taxon>Gammaproteobacteria</taxon>
        <taxon>Lysobacterales</taxon>
        <taxon>Lysobacteraceae</taxon>
        <taxon>Stenotrophomonas</taxon>
    </lineage>
</organism>
<feature type="chain" id="PRO_5030560113" description="Sel1 repeat family protein" evidence="2">
    <location>
        <begin position="21"/>
        <end position="259"/>
    </location>
</feature>
<evidence type="ECO:0008006" key="5">
    <source>
        <dbReference type="Google" id="ProtNLM"/>
    </source>
</evidence>
<dbReference type="EMBL" id="WELC01000002">
    <property type="protein sequence ID" value="KAB7632744.1"/>
    <property type="molecule type" value="Genomic_DNA"/>
</dbReference>
<feature type="compositionally biased region" description="Polar residues" evidence="1">
    <location>
        <begin position="24"/>
        <end position="33"/>
    </location>
</feature>
<name>A0A7V7YKA6_9GAMM</name>
<dbReference type="AlphaFoldDB" id="A0A7V7YKA6"/>
<keyword evidence="2" id="KW-0732">Signal</keyword>
<dbReference type="InterPro" id="IPR011990">
    <property type="entry name" value="TPR-like_helical_dom_sf"/>
</dbReference>
<reference evidence="3 4" key="1">
    <citation type="submission" date="2019-10" db="EMBL/GenBank/DDBJ databases">
        <title>Halotolerant bacteria associated to Saharan-endemic halophytes Stipa tenacissima L. and Atriplex halimus L mitigate salt stress and promote growth of tomato plants.</title>
        <authorList>
            <person name="Dif G."/>
        </authorList>
    </citation>
    <scope>NUCLEOTIDE SEQUENCE [LARGE SCALE GENOMIC DNA]</scope>
    <source>
        <strain evidence="3 4">IS26</strain>
    </source>
</reference>
<evidence type="ECO:0000256" key="2">
    <source>
        <dbReference type="SAM" id="SignalP"/>
    </source>
</evidence>
<feature type="region of interest" description="Disordered" evidence="1">
    <location>
        <begin position="24"/>
        <end position="80"/>
    </location>
</feature>
<feature type="signal peptide" evidence="2">
    <location>
        <begin position="1"/>
        <end position="20"/>
    </location>
</feature>
<comment type="caution">
    <text evidence="3">The sequence shown here is derived from an EMBL/GenBank/DDBJ whole genome shotgun (WGS) entry which is preliminary data.</text>
</comment>
<proteinExistence type="predicted"/>